<dbReference type="Gene3D" id="3.40.50.200">
    <property type="entry name" value="Peptidase S8/S53 domain"/>
    <property type="match status" value="1"/>
</dbReference>
<feature type="transmembrane region" description="Helical" evidence="7">
    <location>
        <begin position="393"/>
        <end position="417"/>
    </location>
</feature>
<organism evidence="10 11">
    <name type="scientific">Thermomonospora umbrina</name>
    <dbReference type="NCBI Taxonomy" id="111806"/>
    <lineage>
        <taxon>Bacteria</taxon>
        <taxon>Bacillati</taxon>
        <taxon>Actinomycetota</taxon>
        <taxon>Actinomycetes</taxon>
        <taxon>Streptosporangiales</taxon>
        <taxon>Thermomonosporaceae</taxon>
        <taxon>Thermomonospora</taxon>
    </lineage>
</organism>
<dbReference type="PANTHER" id="PTHR43806">
    <property type="entry name" value="PEPTIDASE S8"/>
    <property type="match status" value="1"/>
</dbReference>
<protein>
    <submittedName>
        <fullName evidence="10">Type VII secretion-associated serine protease mycosin</fullName>
    </submittedName>
</protein>
<dbReference type="GO" id="GO:0006508">
    <property type="term" value="P:proteolysis"/>
    <property type="evidence" value="ECO:0007669"/>
    <property type="project" value="UniProtKB-KW"/>
</dbReference>
<feature type="active site" description="Charge relay system" evidence="5">
    <location>
        <position position="116"/>
    </location>
</feature>
<dbReference type="PRINTS" id="PR00723">
    <property type="entry name" value="SUBTILISIN"/>
</dbReference>
<evidence type="ECO:0000259" key="9">
    <source>
        <dbReference type="Pfam" id="PF00082"/>
    </source>
</evidence>
<evidence type="ECO:0000256" key="4">
    <source>
        <dbReference type="ARBA" id="ARBA00022825"/>
    </source>
</evidence>
<keyword evidence="7" id="KW-0472">Membrane</keyword>
<dbReference type="OrthoDB" id="3530033at2"/>
<keyword evidence="11" id="KW-1185">Reference proteome</keyword>
<dbReference type="InterPro" id="IPR015500">
    <property type="entry name" value="Peptidase_S8_subtilisin-rel"/>
</dbReference>
<evidence type="ECO:0000256" key="7">
    <source>
        <dbReference type="SAM" id="Phobius"/>
    </source>
</evidence>
<evidence type="ECO:0000256" key="5">
    <source>
        <dbReference type="PROSITE-ProRule" id="PRU01240"/>
    </source>
</evidence>
<dbReference type="InterPro" id="IPR036852">
    <property type="entry name" value="Peptidase_S8/S53_dom_sf"/>
</dbReference>
<dbReference type="Pfam" id="PF00082">
    <property type="entry name" value="Peptidase_S8"/>
    <property type="match status" value="1"/>
</dbReference>
<dbReference type="InterPro" id="IPR022398">
    <property type="entry name" value="Peptidase_S8_His-AS"/>
</dbReference>
<evidence type="ECO:0000313" key="11">
    <source>
        <dbReference type="Proteomes" id="UP000256661"/>
    </source>
</evidence>
<dbReference type="AlphaFoldDB" id="A0A3D9SKX2"/>
<feature type="compositionally biased region" description="Low complexity" evidence="6">
    <location>
        <begin position="37"/>
        <end position="52"/>
    </location>
</feature>
<feature type="compositionally biased region" description="Basic and acidic residues" evidence="6">
    <location>
        <begin position="53"/>
        <end position="71"/>
    </location>
</feature>
<keyword evidence="8" id="KW-0732">Signal</keyword>
<dbReference type="PANTHER" id="PTHR43806:SF11">
    <property type="entry name" value="CEREVISIN-RELATED"/>
    <property type="match status" value="1"/>
</dbReference>
<feature type="chain" id="PRO_5017586299" evidence="8">
    <location>
        <begin position="26"/>
        <end position="439"/>
    </location>
</feature>
<dbReference type="SUPFAM" id="SSF52743">
    <property type="entry name" value="Subtilisin-like"/>
    <property type="match status" value="1"/>
</dbReference>
<feature type="signal peptide" evidence="8">
    <location>
        <begin position="1"/>
        <end position="25"/>
    </location>
</feature>
<evidence type="ECO:0000256" key="1">
    <source>
        <dbReference type="ARBA" id="ARBA00011073"/>
    </source>
</evidence>
<keyword evidence="2 5" id="KW-0645">Protease</keyword>
<comment type="similarity">
    <text evidence="1 5">Belongs to the peptidase S8 family.</text>
</comment>
<dbReference type="InterPro" id="IPR000209">
    <property type="entry name" value="Peptidase_S8/S53_dom"/>
</dbReference>
<dbReference type="InterPro" id="IPR050131">
    <property type="entry name" value="Peptidase_S8_subtilisin-like"/>
</dbReference>
<dbReference type="EMBL" id="QTTT01000001">
    <property type="protein sequence ID" value="REE96586.1"/>
    <property type="molecule type" value="Genomic_DNA"/>
</dbReference>
<dbReference type="InterPro" id="IPR023827">
    <property type="entry name" value="Peptidase_S8_Asp-AS"/>
</dbReference>
<evidence type="ECO:0000313" key="10">
    <source>
        <dbReference type="EMBL" id="REE96586.1"/>
    </source>
</evidence>
<proteinExistence type="inferred from homology"/>
<dbReference type="RefSeq" id="WP_116022212.1">
    <property type="nucleotide sequence ID" value="NZ_QTTT01000001.1"/>
</dbReference>
<dbReference type="PROSITE" id="PS00136">
    <property type="entry name" value="SUBTILASE_ASP"/>
    <property type="match status" value="1"/>
</dbReference>
<evidence type="ECO:0000256" key="2">
    <source>
        <dbReference type="ARBA" id="ARBA00022670"/>
    </source>
</evidence>
<feature type="compositionally biased region" description="Polar residues" evidence="6">
    <location>
        <begin position="74"/>
        <end position="90"/>
    </location>
</feature>
<dbReference type="PROSITE" id="PS51892">
    <property type="entry name" value="SUBTILASE"/>
    <property type="match status" value="1"/>
</dbReference>
<name>A0A3D9SKX2_9ACTN</name>
<feature type="active site" description="Charge relay system" evidence="5">
    <location>
        <position position="307"/>
    </location>
</feature>
<sequence>MRATGIAAGVCLGVTVAVAVPPALAAPETGSRPQLAPSPSKSPRPSGRPTTRPTDRPTADPGDRRPKEPRAQVECNTPQGFRASQITQEPWPQRRLDFEQAWKLTKGRGVTVAVVDSGITAGHPQFEGRVRDFYDTTDTVTRDCFGHGTEVAGIIAAADHRERNVPFVGVAPEATLISAKFTTGASTSDNTHLPKAIRWAAQQGAQVINVSAAAPDTPALRAAVMFAQSKDALIVAAAGNVPDRTRNIDVPAYPASYKGVLSVGSADETGAISDFSNIKSRVDVAAPGNNVVSTLGRGYTAGLEGTSFGAPYAAGVAALVRAYRPNLNYRQVINRIVTTAEGASGTGSGSGMISPLQAVTALTDSEDMRQQEHRPEPIPIAGVPPADRRTRNLGLGIAGGAVGLIVTLGFAGAVIPLGRRRGWRPARAARPADPGPGGA</sequence>
<keyword evidence="7" id="KW-1133">Transmembrane helix</keyword>
<keyword evidence="3 5" id="KW-0378">Hydrolase</keyword>
<reference evidence="10 11" key="1">
    <citation type="submission" date="2018-08" db="EMBL/GenBank/DDBJ databases">
        <title>Sequencing the genomes of 1000 actinobacteria strains.</title>
        <authorList>
            <person name="Klenk H.-P."/>
        </authorList>
    </citation>
    <scope>NUCLEOTIDE SEQUENCE [LARGE SCALE GENOMIC DNA]</scope>
    <source>
        <strain evidence="10 11">DSM 43927</strain>
    </source>
</reference>
<feature type="active site" description="Charge relay system" evidence="5">
    <location>
        <position position="147"/>
    </location>
</feature>
<evidence type="ECO:0000256" key="8">
    <source>
        <dbReference type="SAM" id="SignalP"/>
    </source>
</evidence>
<feature type="domain" description="Peptidase S8/S53" evidence="9">
    <location>
        <begin position="107"/>
        <end position="341"/>
    </location>
</feature>
<dbReference type="PROSITE" id="PS00137">
    <property type="entry name" value="SUBTILASE_HIS"/>
    <property type="match status" value="1"/>
</dbReference>
<dbReference type="GO" id="GO:0004252">
    <property type="term" value="F:serine-type endopeptidase activity"/>
    <property type="evidence" value="ECO:0007669"/>
    <property type="project" value="UniProtKB-UniRule"/>
</dbReference>
<dbReference type="Proteomes" id="UP000256661">
    <property type="component" value="Unassembled WGS sequence"/>
</dbReference>
<accession>A0A3D9SKX2</accession>
<comment type="caution">
    <text evidence="10">The sequence shown here is derived from an EMBL/GenBank/DDBJ whole genome shotgun (WGS) entry which is preliminary data.</text>
</comment>
<keyword evidence="7" id="KW-0812">Transmembrane</keyword>
<evidence type="ECO:0000256" key="3">
    <source>
        <dbReference type="ARBA" id="ARBA00022801"/>
    </source>
</evidence>
<gene>
    <name evidence="10" type="ORF">DFJ69_2025</name>
</gene>
<feature type="region of interest" description="Disordered" evidence="6">
    <location>
        <begin position="26"/>
        <end position="92"/>
    </location>
</feature>
<keyword evidence="4 5" id="KW-0720">Serine protease</keyword>
<evidence type="ECO:0000256" key="6">
    <source>
        <dbReference type="SAM" id="MobiDB-lite"/>
    </source>
</evidence>